<dbReference type="AlphaFoldDB" id="A0A6J4LF52"/>
<protein>
    <submittedName>
        <fullName evidence="2">Uncharacterized protein</fullName>
    </submittedName>
</protein>
<evidence type="ECO:0000256" key="1">
    <source>
        <dbReference type="SAM" id="MobiDB-lite"/>
    </source>
</evidence>
<evidence type="ECO:0000313" key="2">
    <source>
        <dbReference type="EMBL" id="CAA9330541.1"/>
    </source>
</evidence>
<organism evidence="2">
    <name type="scientific">uncultured Nocardioidaceae bacterium</name>
    <dbReference type="NCBI Taxonomy" id="253824"/>
    <lineage>
        <taxon>Bacteria</taxon>
        <taxon>Bacillati</taxon>
        <taxon>Actinomycetota</taxon>
        <taxon>Actinomycetes</taxon>
        <taxon>Propionibacteriales</taxon>
        <taxon>Nocardioidaceae</taxon>
        <taxon>environmental samples</taxon>
    </lineage>
</organism>
<sequence>MGAAAQPGEVERLGRHLLPPAVAVAGAVDDHDRPRPVGGLRTASA</sequence>
<accession>A0A6J4LF52</accession>
<gene>
    <name evidence="2" type="ORF">AVDCRST_MAG36-917</name>
</gene>
<proteinExistence type="predicted"/>
<name>A0A6J4LF52_9ACTN</name>
<feature type="region of interest" description="Disordered" evidence="1">
    <location>
        <begin position="25"/>
        <end position="45"/>
    </location>
</feature>
<dbReference type="EMBL" id="CADCUH010000053">
    <property type="protein sequence ID" value="CAA9330541.1"/>
    <property type="molecule type" value="Genomic_DNA"/>
</dbReference>
<reference evidence="2" key="1">
    <citation type="submission" date="2020-02" db="EMBL/GenBank/DDBJ databases">
        <authorList>
            <person name="Meier V. D."/>
        </authorList>
    </citation>
    <scope>NUCLEOTIDE SEQUENCE</scope>
    <source>
        <strain evidence="2">AVDCRST_MAG36</strain>
    </source>
</reference>